<sequence>MKDDRGGHRHSQVGLHGPAGSGAGHQEERAPVATGRLQDVVAGAQRSQPDRLCAIQLRGEEKQPEEGLAGEEHQGHARPVTSPCLSKHQGRTSISRFSWWTTSTALGSGASTPWTSWWSTTRRPPSSPASTGRSSTSSGRCSDAPGRHPGWALLQAPFSPPGPFFVQVGYLPPPHSLPSRALPAGFRDERWTERVGSLYSSSVGDSLSPFTPLAPADPLTDLGRRVDAPELPLCP</sequence>
<dbReference type="Ensembl" id="ENSCHIT00010050356.1">
    <property type="protein sequence ID" value="ENSCHIP00010035822.1"/>
    <property type="gene ID" value="ENSCHIG00010026577.1"/>
</dbReference>
<evidence type="ECO:0000256" key="1">
    <source>
        <dbReference type="SAM" id="MobiDB-lite"/>
    </source>
</evidence>
<dbReference type="AlphaFoldDB" id="A0A8C2RYX8"/>
<feature type="region of interest" description="Disordered" evidence="1">
    <location>
        <begin position="1"/>
        <end position="34"/>
    </location>
</feature>
<proteinExistence type="predicted"/>
<reference evidence="2" key="1">
    <citation type="submission" date="2019-03" db="EMBL/GenBank/DDBJ databases">
        <title>Genome sequencing and reference-guided assembly of Black Bengal Goat (Capra hircus).</title>
        <authorList>
            <person name="Siddiki A.Z."/>
            <person name="Baten A."/>
            <person name="Billah M."/>
            <person name="Alam M.A.U."/>
            <person name="Shawrob K.S.M."/>
            <person name="Saha S."/>
            <person name="Chowdhury M."/>
            <person name="Rahman A.H."/>
            <person name="Stear M."/>
            <person name="Miah G."/>
            <person name="Das G.B."/>
            <person name="Hossain M.M."/>
            <person name="Kumkum M."/>
            <person name="Islam M.S."/>
            <person name="Mollah A.M."/>
            <person name="Ahsan A."/>
            <person name="Tusar F."/>
            <person name="Khan M.K.I."/>
        </authorList>
    </citation>
    <scope>NUCLEOTIDE SEQUENCE [LARGE SCALE GENOMIC DNA]</scope>
</reference>
<feature type="compositionally biased region" description="Basic and acidic residues" evidence="1">
    <location>
        <begin position="58"/>
        <end position="75"/>
    </location>
</feature>
<feature type="region of interest" description="Disordered" evidence="1">
    <location>
        <begin position="108"/>
        <end position="154"/>
    </location>
</feature>
<name>A0A8C2RYX8_CAPHI</name>
<feature type="region of interest" description="Disordered" evidence="1">
    <location>
        <begin position="201"/>
        <end position="235"/>
    </location>
</feature>
<protein>
    <submittedName>
        <fullName evidence="2">Uncharacterized protein</fullName>
    </submittedName>
</protein>
<evidence type="ECO:0000313" key="2">
    <source>
        <dbReference type="Ensembl" id="ENSCHIP00010035822.1"/>
    </source>
</evidence>
<feature type="region of interest" description="Disordered" evidence="1">
    <location>
        <begin position="56"/>
        <end position="92"/>
    </location>
</feature>
<feature type="compositionally biased region" description="Low complexity" evidence="1">
    <location>
        <begin position="108"/>
        <end position="140"/>
    </location>
</feature>
<reference evidence="2" key="2">
    <citation type="submission" date="2025-08" db="UniProtKB">
        <authorList>
            <consortium name="Ensembl"/>
        </authorList>
    </citation>
    <scope>IDENTIFICATION</scope>
</reference>
<accession>A0A8C2RYX8</accession>
<organism evidence="2">
    <name type="scientific">Capra hircus</name>
    <name type="common">Goat</name>
    <dbReference type="NCBI Taxonomy" id="9925"/>
    <lineage>
        <taxon>Eukaryota</taxon>
        <taxon>Metazoa</taxon>
        <taxon>Chordata</taxon>
        <taxon>Craniata</taxon>
        <taxon>Vertebrata</taxon>
        <taxon>Euteleostomi</taxon>
        <taxon>Mammalia</taxon>
        <taxon>Eutheria</taxon>
        <taxon>Laurasiatheria</taxon>
        <taxon>Artiodactyla</taxon>
        <taxon>Ruminantia</taxon>
        <taxon>Pecora</taxon>
        <taxon>Bovidae</taxon>
        <taxon>Caprinae</taxon>
        <taxon>Capra</taxon>
    </lineage>
</organism>